<feature type="transmembrane region" description="Helical" evidence="1">
    <location>
        <begin position="265"/>
        <end position="286"/>
    </location>
</feature>
<keyword evidence="3" id="KW-1185">Reference proteome</keyword>
<dbReference type="Proteomes" id="UP000636793">
    <property type="component" value="Unassembled WGS sequence"/>
</dbReference>
<evidence type="ECO:0000313" key="3">
    <source>
        <dbReference type="Proteomes" id="UP000636793"/>
    </source>
</evidence>
<reference evidence="2" key="2">
    <citation type="submission" date="2020-09" db="EMBL/GenBank/DDBJ databases">
        <authorList>
            <person name="Sun Q."/>
            <person name="Zhou Y."/>
        </authorList>
    </citation>
    <scope>NUCLEOTIDE SEQUENCE</scope>
    <source>
        <strain evidence="2">CGMCC 1.15085</strain>
    </source>
</reference>
<keyword evidence="1" id="KW-1133">Transmembrane helix</keyword>
<dbReference type="Pfam" id="PF13160">
    <property type="entry name" value="DUF3995"/>
    <property type="match status" value="1"/>
</dbReference>
<organism evidence="2 3">
    <name type="scientific">Flexivirga endophytica</name>
    <dbReference type="NCBI Taxonomy" id="1849103"/>
    <lineage>
        <taxon>Bacteria</taxon>
        <taxon>Bacillati</taxon>
        <taxon>Actinomycetota</taxon>
        <taxon>Actinomycetes</taxon>
        <taxon>Micrococcales</taxon>
        <taxon>Dermacoccaceae</taxon>
        <taxon>Flexivirga</taxon>
    </lineage>
</organism>
<protein>
    <submittedName>
        <fullName evidence="2">Uncharacterized protein</fullName>
    </submittedName>
</protein>
<dbReference type="EMBL" id="BMHI01000001">
    <property type="protein sequence ID" value="GGB15822.1"/>
    <property type="molecule type" value="Genomic_DNA"/>
</dbReference>
<evidence type="ECO:0000313" key="2">
    <source>
        <dbReference type="EMBL" id="GGB15822.1"/>
    </source>
</evidence>
<keyword evidence="1" id="KW-0812">Transmembrane</keyword>
<reference evidence="2" key="1">
    <citation type="journal article" date="2014" name="Int. J. Syst. Evol. Microbiol.">
        <title>Complete genome sequence of Corynebacterium casei LMG S-19264T (=DSM 44701T), isolated from a smear-ripened cheese.</title>
        <authorList>
            <consortium name="US DOE Joint Genome Institute (JGI-PGF)"/>
            <person name="Walter F."/>
            <person name="Albersmeier A."/>
            <person name="Kalinowski J."/>
            <person name="Ruckert C."/>
        </authorList>
    </citation>
    <scope>NUCLEOTIDE SEQUENCE</scope>
    <source>
        <strain evidence="2">CGMCC 1.15085</strain>
    </source>
</reference>
<evidence type="ECO:0000256" key="1">
    <source>
        <dbReference type="SAM" id="Phobius"/>
    </source>
</evidence>
<sequence>MPTGFLGGLLDPAARLWPSDAWPPLVLDDGLRVGSDGGHGPIRYRVIDSDSRRVRFSFGGDREGWHEFRVEGVEGDVLVHEARLHRPSATDRCFVIQLHDALIEHLLDDAESGGARYPRRRWPGGSRWRYLLAAAARPDPDSGHRSVRRLVAGVIGSTGALHLVWAAGSSFPARTRRELAHAVIGTTGKSGGLPSAVPTAAVGAALVGLAGLVVAQPYSDVLRAAGIPSTRRLDVALRIAEAVFGARGVIGLIGPTGSRHPRYRVLNAVVYSPLCLLLAAGLHALLSGDEAAAVSSH</sequence>
<dbReference type="InterPro" id="IPR025058">
    <property type="entry name" value="DUF3995"/>
</dbReference>
<proteinExistence type="predicted"/>
<gene>
    <name evidence="2" type="ORF">GCM10011492_01910</name>
</gene>
<feature type="transmembrane region" description="Helical" evidence="1">
    <location>
        <begin position="192"/>
        <end position="215"/>
    </location>
</feature>
<dbReference type="AlphaFoldDB" id="A0A916STP3"/>
<name>A0A916STP3_9MICO</name>
<comment type="caution">
    <text evidence="2">The sequence shown here is derived from an EMBL/GenBank/DDBJ whole genome shotgun (WGS) entry which is preliminary data.</text>
</comment>
<keyword evidence="1" id="KW-0472">Membrane</keyword>
<accession>A0A916STP3</accession>